<gene>
    <name evidence="2" type="ORF">CCUR1050_LOCUS16600</name>
</gene>
<dbReference type="AlphaFoldDB" id="A0A7S0QMT4"/>
<sequence>MEREVGGNRGPAVTVVDAIIPGYAAHWSGQVVVGDILESVDGTEVEGWSLDAIKELTVGLEGTTCRLRLRRTVSGSPTGLEAVLTRIVPDAMREGTQQLEAADAYRAVASGLRNSFSSVDGKRSSVEGKRTSWR</sequence>
<accession>A0A7S0QMT4</accession>
<feature type="domain" description="PDZ" evidence="1">
    <location>
        <begin position="15"/>
        <end position="71"/>
    </location>
</feature>
<dbReference type="Pfam" id="PF17820">
    <property type="entry name" value="PDZ_6"/>
    <property type="match status" value="1"/>
</dbReference>
<name>A0A7S0QMT4_9CRYP</name>
<evidence type="ECO:0000259" key="1">
    <source>
        <dbReference type="Pfam" id="PF17820"/>
    </source>
</evidence>
<evidence type="ECO:0000313" key="2">
    <source>
        <dbReference type="EMBL" id="CAD8638916.1"/>
    </source>
</evidence>
<dbReference type="Gene3D" id="2.30.42.10">
    <property type="match status" value="1"/>
</dbReference>
<protein>
    <recommendedName>
        <fullName evidence="1">PDZ domain-containing protein</fullName>
    </recommendedName>
</protein>
<dbReference type="InterPro" id="IPR041489">
    <property type="entry name" value="PDZ_6"/>
</dbReference>
<reference evidence="2" key="1">
    <citation type="submission" date="2021-01" db="EMBL/GenBank/DDBJ databases">
        <authorList>
            <person name="Corre E."/>
            <person name="Pelletier E."/>
            <person name="Niang G."/>
            <person name="Scheremetjew M."/>
            <person name="Finn R."/>
            <person name="Kale V."/>
            <person name="Holt S."/>
            <person name="Cochrane G."/>
            <person name="Meng A."/>
            <person name="Brown T."/>
            <person name="Cohen L."/>
        </authorList>
    </citation>
    <scope>NUCLEOTIDE SEQUENCE</scope>
    <source>
        <strain evidence="2">CCAP979/52</strain>
    </source>
</reference>
<proteinExistence type="predicted"/>
<dbReference type="SUPFAM" id="SSF50156">
    <property type="entry name" value="PDZ domain-like"/>
    <property type="match status" value="1"/>
</dbReference>
<organism evidence="2">
    <name type="scientific">Cryptomonas curvata</name>
    <dbReference type="NCBI Taxonomy" id="233186"/>
    <lineage>
        <taxon>Eukaryota</taxon>
        <taxon>Cryptophyceae</taxon>
        <taxon>Cryptomonadales</taxon>
        <taxon>Cryptomonadaceae</taxon>
        <taxon>Cryptomonas</taxon>
    </lineage>
</organism>
<dbReference type="InterPro" id="IPR036034">
    <property type="entry name" value="PDZ_sf"/>
</dbReference>
<dbReference type="EMBL" id="HBEZ01030068">
    <property type="protein sequence ID" value="CAD8638916.1"/>
    <property type="molecule type" value="Transcribed_RNA"/>
</dbReference>